<accession>A0A6J6B3W0</accession>
<protein>
    <submittedName>
        <fullName evidence="2">Unannotated protein</fullName>
    </submittedName>
</protein>
<evidence type="ECO:0000256" key="1">
    <source>
        <dbReference type="SAM" id="MobiDB-lite"/>
    </source>
</evidence>
<organism evidence="2">
    <name type="scientific">freshwater metagenome</name>
    <dbReference type="NCBI Taxonomy" id="449393"/>
    <lineage>
        <taxon>unclassified sequences</taxon>
        <taxon>metagenomes</taxon>
        <taxon>ecological metagenomes</taxon>
    </lineage>
</organism>
<feature type="compositionally biased region" description="Polar residues" evidence="1">
    <location>
        <begin position="25"/>
        <end position="35"/>
    </location>
</feature>
<proteinExistence type="predicted"/>
<dbReference type="EMBL" id="CAFBNZ010000009">
    <property type="protein sequence ID" value="CAB4966799.1"/>
    <property type="molecule type" value="Genomic_DNA"/>
</dbReference>
<evidence type="ECO:0000313" key="3">
    <source>
        <dbReference type="EMBL" id="CAB4966799.1"/>
    </source>
</evidence>
<feature type="region of interest" description="Disordered" evidence="1">
    <location>
        <begin position="25"/>
        <end position="47"/>
    </location>
</feature>
<name>A0A6J6B3W0_9ZZZZ</name>
<reference evidence="2" key="1">
    <citation type="submission" date="2020-05" db="EMBL/GenBank/DDBJ databases">
        <authorList>
            <person name="Chiriac C."/>
            <person name="Salcher M."/>
            <person name="Ghai R."/>
            <person name="Kavagutti S V."/>
        </authorList>
    </citation>
    <scope>NUCLEOTIDE SEQUENCE</scope>
</reference>
<gene>
    <name evidence="2" type="ORF">UFOPK1421_00176</name>
    <name evidence="3" type="ORF">UFOPK3889_00110</name>
</gene>
<evidence type="ECO:0000313" key="2">
    <source>
        <dbReference type="EMBL" id="CAB4533690.1"/>
    </source>
</evidence>
<dbReference type="AlphaFoldDB" id="A0A6J6B3W0"/>
<dbReference type="PROSITE" id="PS51257">
    <property type="entry name" value="PROKAR_LIPOPROTEIN"/>
    <property type="match status" value="1"/>
</dbReference>
<dbReference type="EMBL" id="CAEZSL010000011">
    <property type="protein sequence ID" value="CAB4533690.1"/>
    <property type="molecule type" value="Genomic_DNA"/>
</dbReference>
<sequence length="672" mass="71465">MKRQIRSSRASVVIVLFLSLVACSSSDSGTVTSGPAGTEVPDTSLPSESSLLAGSASASVLPTVNGTTDYLLEAPGWSDTIAPNDIGVYVKTFDQGSVDVGNGEGDGSWVHDDIRATAIALDNNGERAILVGVDVYMIFSSDADEIERRAQVLLPADWQGVPIMVNATHNHHGPDSAFSINDDWYSHMADVIAGVVADAVSDLQPAVARAATGVHRFGVSDGRDPIVFDPRLNVLALTSQDRAPIATVVQWNSHPETTLGWEPPDVPNLAAICVEKGWDADSCSADGRYFTADYPGVLREHLQAQGFGDILYLNGAVGSQIGPGDADVWKITDAHPVGNGWTAPEGAEPVLGCDDLQCRNLARTEAIGTQLSQAVIDLVSKAQPITVDKVKFTTQPFYTKLTNIGFRLLIGDGDLAWKAPMLYTCEPGKPESDATCASDDGVLEVDPVLTPLTDSEIRVGDVLKTRISFLDLGPVGFIFMPGELPPELVVGLPSDFDTNTSKYYLEGLGLHAEGVDYDIPGYLMSLVQRDVLFTVGLGTEELGYWVPVSEYRLKCLEIALPAGTTCADLNARGIIEHVDSVGGLTCKKITDDPNASAAYTAADAAAVAAVCRYGQALGRELGEPQGHYEETNAAGWDLVEDLWNAATVLFGNQGSGRINPDNPGYTIQYPPN</sequence>